<dbReference type="PANTHER" id="PTHR46641">
    <property type="entry name" value="FMRFAMIDE RECEPTOR-RELATED"/>
    <property type="match status" value="1"/>
</dbReference>
<keyword evidence="3" id="KW-1133">Transmembrane helix</keyword>
<comment type="subcellular location">
    <subcellularLocation>
        <location evidence="1">Membrane</location>
    </subcellularLocation>
</comment>
<accession>A0A8R1YB38</accession>
<evidence type="ECO:0000313" key="5">
    <source>
        <dbReference type="EnsemblMetazoa" id="PPA11665.1"/>
    </source>
</evidence>
<sequence length="417" mass="47950">MDNPENRVDLLLTCARYGMHIDNFTDHLIRKFEQHPNIGLLGKINGLNDLNGCRPRVAVECEDNDFHIALMGYGFLPILFLAVVGNALNLMIYSANQMKHFLAIRMLCVRLAINTLAVLVLLPAALRMLNLWEKLGDFDEHYYWRYYKWQLFGGNTLGFCSMWLTVLMTLECYVHIFHPIRSKQICTMRNLWIAGGFIFAFGTVLSAIYPANRHASVTEDDCGKFVTIDSQTTPHWTFLEHAHTIATLFIALLIPILGMVLMCARIVWRINKDNIIDANSSKRHFNAEKRCVTRITLITTLLQFLEIPSIVVFTMYSVQGPDATNNCTLHTLCLFLGLCNMSLSFFVYFVFSPKFRSMVTDRWLEFSEKVLPLWCVNSFLRPNTPNTQKMKMTLLYQNGEIQTDYTTRGTTAEDTFL</sequence>
<evidence type="ECO:0000256" key="4">
    <source>
        <dbReference type="ARBA" id="ARBA00023136"/>
    </source>
</evidence>
<evidence type="ECO:0000256" key="1">
    <source>
        <dbReference type="ARBA" id="ARBA00004370"/>
    </source>
</evidence>
<reference evidence="5" key="2">
    <citation type="submission" date="2022-06" db="UniProtKB">
        <authorList>
            <consortium name="EnsemblMetazoa"/>
        </authorList>
    </citation>
    <scope>IDENTIFICATION</scope>
    <source>
        <strain evidence="5">PS312</strain>
    </source>
</reference>
<dbReference type="GO" id="GO:0007218">
    <property type="term" value="P:neuropeptide signaling pathway"/>
    <property type="evidence" value="ECO:0000318"/>
    <property type="project" value="GO_Central"/>
</dbReference>
<accession>A0A2A6BY05</accession>
<dbReference type="AlphaFoldDB" id="A0A2A6BY05"/>
<keyword evidence="2" id="KW-0812">Transmembrane</keyword>
<protein>
    <submittedName>
        <fullName evidence="5">G protein-coupled receptor</fullName>
    </submittedName>
</protein>
<dbReference type="GO" id="GO:0005886">
    <property type="term" value="C:plasma membrane"/>
    <property type="evidence" value="ECO:0000318"/>
    <property type="project" value="GO_Central"/>
</dbReference>
<name>A0A2A6BY05_PRIPA</name>
<dbReference type="PANTHER" id="PTHR46641:SF8">
    <property type="entry name" value="G-PROTEIN COUPLED RECEPTORS FAMILY 1 PROFILE DOMAIN-CONTAINING PROTEIN"/>
    <property type="match status" value="1"/>
</dbReference>
<dbReference type="Pfam" id="PF00001">
    <property type="entry name" value="7tm_1"/>
    <property type="match status" value="1"/>
</dbReference>
<gene>
    <name evidence="5" type="primary">WBGene00101219</name>
</gene>
<dbReference type="InterPro" id="IPR000276">
    <property type="entry name" value="GPCR_Rhodpsn"/>
</dbReference>
<dbReference type="PRINTS" id="PR00237">
    <property type="entry name" value="GPCRRHODOPSN"/>
</dbReference>
<organism evidence="5 6">
    <name type="scientific">Pristionchus pacificus</name>
    <name type="common">Parasitic nematode worm</name>
    <dbReference type="NCBI Taxonomy" id="54126"/>
    <lineage>
        <taxon>Eukaryota</taxon>
        <taxon>Metazoa</taxon>
        <taxon>Ecdysozoa</taxon>
        <taxon>Nematoda</taxon>
        <taxon>Chromadorea</taxon>
        <taxon>Rhabditida</taxon>
        <taxon>Rhabditina</taxon>
        <taxon>Diplogasteromorpha</taxon>
        <taxon>Diplogasteroidea</taxon>
        <taxon>Neodiplogasteridae</taxon>
        <taxon>Pristionchus</taxon>
    </lineage>
</organism>
<evidence type="ECO:0000256" key="2">
    <source>
        <dbReference type="ARBA" id="ARBA00022692"/>
    </source>
</evidence>
<dbReference type="SUPFAM" id="SSF81321">
    <property type="entry name" value="Family A G protein-coupled receptor-like"/>
    <property type="match status" value="1"/>
</dbReference>
<dbReference type="PROSITE" id="PS50262">
    <property type="entry name" value="G_PROTEIN_RECEP_F1_2"/>
    <property type="match status" value="1"/>
</dbReference>
<keyword evidence="4" id="KW-0472">Membrane</keyword>
<proteinExistence type="predicted"/>
<dbReference type="InterPro" id="IPR052954">
    <property type="entry name" value="GPCR-Ligand_Int"/>
</dbReference>
<dbReference type="OrthoDB" id="5827614at2759"/>
<evidence type="ECO:0000256" key="3">
    <source>
        <dbReference type="ARBA" id="ARBA00022989"/>
    </source>
</evidence>
<keyword evidence="6" id="KW-1185">Reference proteome</keyword>
<reference evidence="6" key="1">
    <citation type="journal article" date="2008" name="Nat. Genet.">
        <title>The Pristionchus pacificus genome provides a unique perspective on nematode lifestyle and parasitism.</title>
        <authorList>
            <person name="Dieterich C."/>
            <person name="Clifton S.W."/>
            <person name="Schuster L.N."/>
            <person name="Chinwalla A."/>
            <person name="Delehaunty K."/>
            <person name="Dinkelacker I."/>
            <person name="Fulton L."/>
            <person name="Fulton R."/>
            <person name="Godfrey J."/>
            <person name="Minx P."/>
            <person name="Mitreva M."/>
            <person name="Roeseler W."/>
            <person name="Tian H."/>
            <person name="Witte H."/>
            <person name="Yang S.P."/>
            <person name="Wilson R.K."/>
            <person name="Sommer R.J."/>
        </authorList>
    </citation>
    <scope>NUCLEOTIDE SEQUENCE [LARGE SCALE GENOMIC DNA]</scope>
    <source>
        <strain evidence="6">PS312</strain>
    </source>
</reference>
<evidence type="ECO:0000313" key="6">
    <source>
        <dbReference type="Proteomes" id="UP000005239"/>
    </source>
</evidence>
<dbReference type="GO" id="GO:0008188">
    <property type="term" value="F:neuropeptide receptor activity"/>
    <property type="evidence" value="ECO:0000318"/>
    <property type="project" value="GO_Central"/>
</dbReference>
<dbReference type="InterPro" id="IPR017452">
    <property type="entry name" value="GPCR_Rhodpsn_7TM"/>
</dbReference>
<dbReference type="Proteomes" id="UP000005239">
    <property type="component" value="Unassembled WGS sequence"/>
</dbReference>
<dbReference type="Gene3D" id="1.20.1070.10">
    <property type="entry name" value="Rhodopsin 7-helix transmembrane proteins"/>
    <property type="match status" value="1"/>
</dbReference>
<dbReference type="EnsemblMetazoa" id="PPA11665.1">
    <property type="protein sequence ID" value="PPA11665.1"/>
    <property type="gene ID" value="WBGene00101219"/>
</dbReference>
<dbReference type="CDD" id="cd14978">
    <property type="entry name" value="7tmA_FMRFamide_R-like"/>
    <property type="match status" value="1"/>
</dbReference>